<name>A0A4Q2RDE3_9HYPH</name>
<accession>A0A4Q2RDE3</accession>
<gene>
    <name evidence="1" type="ORF">D3272_09130</name>
</gene>
<reference evidence="1 2" key="1">
    <citation type="submission" date="2018-09" db="EMBL/GenBank/DDBJ databases">
        <authorList>
            <person name="Grouzdev D.S."/>
            <person name="Krutkina M.S."/>
        </authorList>
    </citation>
    <scope>NUCLEOTIDE SEQUENCE [LARGE SCALE GENOMIC DNA]</scope>
    <source>
        <strain evidence="1 2">RmlP001</strain>
    </source>
</reference>
<proteinExistence type="predicted"/>
<dbReference type="AlphaFoldDB" id="A0A4Q2RDE3"/>
<reference evidence="1 2" key="2">
    <citation type="submission" date="2019-02" db="EMBL/GenBank/DDBJ databases">
        <title>'Lichenibacterium ramalinii' gen. nov. sp. nov., 'Lichenibacterium minor' gen. nov. sp. nov.</title>
        <authorList>
            <person name="Pankratov T."/>
        </authorList>
    </citation>
    <scope>NUCLEOTIDE SEQUENCE [LARGE SCALE GENOMIC DNA]</scope>
    <source>
        <strain evidence="1 2">RmlP001</strain>
    </source>
</reference>
<keyword evidence="2" id="KW-1185">Reference proteome</keyword>
<evidence type="ECO:0000313" key="1">
    <source>
        <dbReference type="EMBL" id="RYB05736.1"/>
    </source>
</evidence>
<dbReference type="EMBL" id="QYBC01000006">
    <property type="protein sequence ID" value="RYB05736.1"/>
    <property type="molecule type" value="Genomic_DNA"/>
</dbReference>
<comment type="caution">
    <text evidence="1">The sequence shown here is derived from an EMBL/GenBank/DDBJ whole genome shotgun (WGS) entry which is preliminary data.</text>
</comment>
<evidence type="ECO:0000313" key="2">
    <source>
        <dbReference type="Proteomes" id="UP000289411"/>
    </source>
</evidence>
<dbReference type="Proteomes" id="UP000289411">
    <property type="component" value="Unassembled WGS sequence"/>
</dbReference>
<protein>
    <submittedName>
        <fullName evidence="1">Uncharacterized protein</fullName>
    </submittedName>
</protein>
<organism evidence="1 2">
    <name type="scientific">Lichenibacterium ramalinae</name>
    <dbReference type="NCBI Taxonomy" id="2316527"/>
    <lineage>
        <taxon>Bacteria</taxon>
        <taxon>Pseudomonadati</taxon>
        <taxon>Pseudomonadota</taxon>
        <taxon>Alphaproteobacteria</taxon>
        <taxon>Hyphomicrobiales</taxon>
        <taxon>Lichenihabitantaceae</taxon>
        <taxon>Lichenibacterium</taxon>
    </lineage>
</organism>
<dbReference type="RefSeq" id="WP_129218847.1">
    <property type="nucleotide sequence ID" value="NZ_QYBC01000006.1"/>
</dbReference>
<sequence>MVDRTDLESAICFAEGAAAAYEVIHSHLMGSTADGWKTLGIAPRPGLRVTTLSHCEQQAMDHAGQAMCEAVREVSRVFYAALEERRL</sequence>